<keyword evidence="3" id="KW-1185">Reference proteome</keyword>
<evidence type="ECO:0000313" key="3">
    <source>
        <dbReference type="Proteomes" id="UP001362899"/>
    </source>
</evidence>
<gene>
    <name evidence="2" type="ORF">DASB73_000140</name>
</gene>
<dbReference type="Proteomes" id="UP001362899">
    <property type="component" value="Unassembled WGS sequence"/>
</dbReference>
<dbReference type="EMBL" id="BTGC01000001">
    <property type="protein sequence ID" value="GMM49056.1"/>
    <property type="molecule type" value="Genomic_DNA"/>
</dbReference>
<feature type="compositionally biased region" description="Polar residues" evidence="1">
    <location>
        <begin position="481"/>
        <end position="494"/>
    </location>
</feature>
<comment type="caution">
    <text evidence="2">The sequence shown here is derived from an EMBL/GenBank/DDBJ whole genome shotgun (WGS) entry which is preliminary data.</text>
</comment>
<name>A0AAV5RCS0_STABA</name>
<feature type="compositionally biased region" description="Polar residues" evidence="1">
    <location>
        <begin position="418"/>
        <end position="447"/>
    </location>
</feature>
<protein>
    <submittedName>
        <fullName evidence="2">Uncharacterized protein</fullName>
    </submittedName>
</protein>
<reference evidence="2 3" key="1">
    <citation type="journal article" date="2023" name="Elife">
        <title>Identification of key yeast species and microbe-microbe interactions impacting larval growth of Drosophila in the wild.</title>
        <authorList>
            <person name="Mure A."/>
            <person name="Sugiura Y."/>
            <person name="Maeda R."/>
            <person name="Honda K."/>
            <person name="Sakurai N."/>
            <person name="Takahashi Y."/>
            <person name="Watada M."/>
            <person name="Katoh T."/>
            <person name="Gotoh A."/>
            <person name="Gotoh Y."/>
            <person name="Taniguchi I."/>
            <person name="Nakamura K."/>
            <person name="Hayashi T."/>
            <person name="Katayama T."/>
            <person name="Uemura T."/>
            <person name="Hattori Y."/>
        </authorList>
    </citation>
    <scope>NUCLEOTIDE SEQUENCE [LARGE SCALE GENOMIC DNA]</scope>
    <source>
        <strain evidence="2 3">SB-73</strain>
    </source>
</reference>
<feature type="region of interest" description="Disordered" evidence="1">
    <location>
        <begin position="394"/>
        <end position="494"/>
    </location>
</feature>
<evidence type="ECO:0000256" key="1">
    <source>
        <dbReference type="SAM" id="MobiDB-lite"/>
    </source>
</evidence>
<feature type="compositionally biased region" description="Polar residues" evidence="1">
    <location>
        <begin position="219"/>
        <end position="256"/>
    </location>
</feature>
<organism evidence="2 3">
    <name type="scientific">Starmerella bacillaris</name>
    <name type="common">Yeast</name>
    <name type="synonym">Candida zemplinina</name>
    <dbReference type="NCBI Taxonomy" id="1247836"/>
    <lineage>
        <taxon>Eukaryota</taxon>
        <taxon>Fungi</taxon>
        <taxon>Dikarya</taxon>
        <taxon>Ascomycota</taxon>
        <taxon>Saccharomycotina</taxon>
        <taxon>Dipodascomycetes</taxon>
        <taxon>Dipodascales</taxon>
        <taxon>Trichomonascaceae</taxon>
        <taxon>Starmerella</taxon>
    </lineage>
</organism>
<feature type="compositionally biased region" description="Basic and acidic residues" evidence="1">
    <location>
        <begin position="180"/>
        <end position="198"/>
    </location>
</feature>
<proteinExistence type="predicted"/>
<dbReference type="AlphaFoldDB" id="A0AAV5RCS0"/>
<accession>A0AAV5RCS0</accession>
<sequence length="494" mass="54517">MSQEEKWSHIMIPALHDRNFAENLNSCIKYSDTYDPMSSEKFIGNMRSIRAELDKIKGVSLHLPGTNDFNAAKRGISVAKSVSYQRSEEPHTPEESDMSVDTFDKNALDTALNALERINRSPPSNRYTKAHDELFSHSEPISSPTHKRNTNGLEESPTKRRRDLLGKSIGLTPQLPPSLERLKLDERQRLDNVSSERQKQRRNNILSSPTKLKPLSAARINSPNSADNSNTFFKSNQISPSQSRRMQPPTANNGGSSLRHKNTTDLFGAGKSVPRLFPSEQRTSLVKSSPGLKDAHQVEGSRSLKSRENKLTLKQGVSTAMATKKPATTSYLKTGTMMGSPMSTTNKNQSFETIRRTPTASAASHISNLDSAHANGFSSNITPGRRIIRPRTSTVLSSGNSSSASTNALNNNKKTVLPSYQSRTLSKSPNTNFHSDLPKSTSSQSIAGNDKEETADIPANYYDLPSYARPTLSALRKSKSYHPNNNRNLSSMSK</sequence>
<evidence type="ECO:0000313" key="2">
    <source>
        <dbReference type="EMBL" id="GMM49056.1"/>
    </source>
</evidence>
<feature type="compositionally biased region" description="Low complexity" evidence="1">
    <location>
        <begin position="394"/>
        <end position="415"/>
    </location>
</feature>
<feature type="region of interest" description="Disordered" evidence="1">
    <location>
        <begin position="134"/>
        <end position="308"/>
    </location>
</feature>